<dbReference type="RefSeq" id="WP_129188272.1">
    <property type="nucleotide sequence ID" value="NZ_CP035493.1"/>
</dbReference>
<protein>
    <recommendedName>
        <fullName evidence="4">Abi family protein</fullName>
    </recommendedName>
</protein>
<evidence type="ECO:0000313" key="3">
    <source>
        <dbReference type="Proteomes" id="UP000292118"/>
    </source>
</evidence>
<proteinExistence type="predicted"/>
<dbReference type="AlphaFoldDB" id="A0A4P6FAP1"/>
<keyword evidence="3" id="KW-1185">Reference proteome</keyword>
<dbReference type="Proteomes" id="UP000292118">
    <property type="component" value="Chromosome"/>
</dbReference>
<dbReference type="KEGG" id="xya:ET471_10920"/>
<accession>A0A4P6FAP1</accession>
<organism evidence="2 3">
    <name type="scientific">Xylanimonas protaetiae</name>
    <dbReference type="NCBI Taxonomy" id="2509457"/>
    <lineage>
        <taxon>Bacteria</taxon>
        <taxon>Bacillati</taxon>
        <taxon>Actinomycetota</taxon>
        <taxon>Actinomycetes</taxon>
        <taxon>Micrococcales</taxon>
        <taxon>Promicromonosporaceae</taxon>
        <taxon>Xylanimonas</taxon>
    </lineage>
</organism>
<name>A0A4P6FAP1_9MICO</name>
<feature type="region of interest" description="Disordered" evidence="1">
    <location>
        <begin position="97"/>
        <end position="123"/>
    </location>
</feature>
<gene>
    <name evidence="2" type="ORF">ET471_10920</name>
</gene>
<dbReference type="EMBL" id="CP035493">
    <property type="protein sequence ID" value="QAY70477.1"/>
    <property type="molecule type" value="Genomic_DNA"/>
</dbReference>
<reference evidence="2 3" key="1">
    <citation type="submission" date="2019-01" db="EMBL/GenBank/DDBJ databases">
        <title>Genome sequencing of strain FW10M-9.</title>
        <authorList>
            <person name="Heo J."/>
            <person name="Kim S.-J."/>
            <person name="Kim J.-S."/>
            <person name="Hong S.-B."/>
            <person name="Kwon S.-W."/>
        </authorList>
    </citation>
    <scope>NUCLEOTIDE SEQUENCE [LARGE SCALE GENOMIC DNA]</scope>
    <source>
        <strain evidence="2 3">FW10M-9</strain>
    </source>
</reference>
<dbReference type="OrthoDB" id="3418622at2"/>
<sequence>MPQSTTTDLIVQSLHVSRFGTYARAAGGDMKLALRLYLWNLDLAAAFHSCLSVTEVLLRNAMDAQLRTWNAAQARADGGTFPAEWLDDAAKPLHSLTSGARSTARVNAGKARAARPTEHPRKHEPITHDDVLAQLTFGVFVRLLPTTDVDDKTHRGRQVLWDEALAQAFPGAKDDPEGKIIASRVGRIHALRNRVAHMEPLLEVNVKARHRDMIQIVGAIDPRLQGWFASVSQLHEVVRRRPTT</sequence>
<evidence type="ECO:0008006" key="4">
    <source>
        <dbReference type="Google" id="ProtNLM"/>
    </source>
</evidence>
<evidence type="ECO:0000313" key="2">
    <source>
        <dbReference type="EMBL" id="QAY70477.1"/>
    </source>
</evidence>
<evidence type="ECO:0000256" key="1">
    <source>
        <dbReference type="SAM" id="MobiDB-lite"/>
    </source>
</evidence>